<evidence type="ECO:0000256" key="2">
    <source>
        <dbReference type="ARBA" id="ARBA00022475"/>
    </source>
</evidence>
<keyword evidence="2" id="KW-1003">Cell membrane</keyword>
<accession>A0A7C9TCL1</accession>
<dbReference type="GO" id="GO:0005886">
    <property type="term" value="C:plasma membrane"/>
    <property type="evidence" value="ECO:0007669"/>
    <property type="project" value="UniProtKB-SubCell"/>
</dbReference>
<dbReference type="Gene3D" id="1.20.1740.10">
    <property type="entry name" value="Amino acid/polyamine transporter I"/>
    <property type="match status" value="1"/>
</dbReference>
<dbReference type="InterPro" id="IPR050367">
    <property type="entry name" value="APC_superfamily"/>
</dbReference>
<sequence length="92" mass="9474">MEAYKANSLKLTGAIAMGTGVMIGAGIFALTGQVAELAGELFPIAFLVAAIVVAFSAYSYIKMSNAYPSSGGIVMYLEKAYGSGMTTVFCAL</sequence>
<dbReference type="Pfam" id="PF13520">
    <property type="entry name" value="AA_permease_2"/>
    <property type="match status" value="1"/>
</dbReference>
<keyword evidence="4 6" id="KW-1133">Transmembrane helix</keyword>
<evidence type="ECO:0000256" key="6">
    <source>
        <dbReference type="SAM" id="Phobius"/>
    </source>
</evidence>
<dbReference type="PANTHER" id="PTHR42770">
    <property type="entry name" value="AMINO ACID TRANSPORTER-RELATED"/>
    <property type="match status" value="1"/>
</dbReference>
<dbReference type="AlphaFoldDB" id="A0A7C9TCL1"/>
<dbReference type="Proteomes" id="UP000483432">
    <property type="component" value="Unassembled WGS sequence"/>
</dbReference>
<evidence type="ECO:0000256" key="4">
    <source>
        <dbReference type="ARBA" id="ARBA00022989"/>
    </source>
</evidence>
<keyword evidence="5 6" id="KW-0472">Membrane</keyword>
<evidence type="ECO:0000256" key="5">
    <source>
        <dbReference type="ARBA" id="ARBA00023136"/>
    </source>
</evidence>
<comment type="caution">
    <text evidence="7">The sequence shown here is derived from an EMBL/GenBank/DDBJ whole genome shotgun (WGS) entry which is preliminary data.</text>
</comment>
<feature type="transmembrane region" description="Helical" evidence="6">
    <location>
        <begin position="12"/>
        <end position="35"/>
    </location>
</feature>
<dbReference type="InterPro" id="IPR002293">
    <property type="entry name" value="AA/rel_permease1"/>
</dbReference>
<dbReference type="GO" id="GO:0022857">
    <property type="term" value="F:transmembrane transporter activity"/>
    <property type="evidence" value="ECO:0007669"/>
    <property type="project" value="InterPro"/>
</dbReference>
<evidence type="ECO:0000313" key="7">
    <source>
        <dbReference type="EMBL" id="NDP49087.1"/>
    </source>
</evidence>
<keyword evidence="3 6" id="KW-0812">Transmembrane</keyword>
<feature type="transmembrane region" description="Helical" evidence="6">
    <location>
        <begin position="41"/>
        <end position="61"/>
    </location>
</feature>
<comment type="subcellular location">
    <subcellularLocation>
        <location evidence="1">Cell membrane</location>
        <topology evidence="1">Multi-pass membrane protein</topology>
    </subcellularLocation>
</comment>
<protein>
    <submittedName>
        <fullName evidence="7">Amino acid permease</fullName>
    </submittedName>
</protein>
<dbReference type="EMBL" id="JAAFGW010000207">
    <property type="protein sequence ID" value="NDP49087.1"/>
    <property type="molecule type" value="Genomic_DNA"/>
</dbReference>
<feature type="non-terminal residue" evidence="7">
    <location>
        <position position="92"/>
    </location>
</feature>
<reference evidence="7 8" key="1">
    <citation type="submission" date="2019-09" db="EMBL/GenBank/DDBJ databases">
        <title>H2 Metabolism Revealed by Metagenomic Analysis in Subglacial Sediment of East Antarctica.</title>
        <authorList>
            <person name="Yang Z."/>
            <person name="Zhang Y."/>
            <person name="Lv Y."/>
            <person name="Yan W."/>
            <person name="Xiao X."/>
            <person name="Sun B."/>
            <person name="Ma H."/>
        </authorList>
    </citation>
    <scope>NUCLEOTIDE SEQUENCE [LARGE SCALE GENOMIC DNA]</scope>
    <source>
        <strain evidence="7">Bin2_2</strain>
    </source>
</reference>
<evidence type="ECO:0000256" key="1">
    <source>
        <dbReference type="ARBA" id="ARBA00004651"/>
    </source>
</evidence>
<name>A0A7C9TCL1_9PROT</name>
<evidence type="ECO:0000313" key="8">
    <source>
        <dbReference type="Proteomes" id="UP000483432"/>
    </source>
</evidence>
<dbReference type="PANTHER" id="PTHR42770:SF11">
    <property type="entry name" value="INNER MEMBRANE TRANSPORT PROTEIN YBAT"/>
    <property type="match status" value="1"/>
</dbReference>
<gene>
    <name evidence="7" type="ORF">GZ085_12015</name>
</gene>
<organism evidence="7 8">
    <name type="scientific">Sulfuriferula multivorans</name>
    <dbReference type="NCBI Taxonomy" id="1559896"/>
    <lineage>
        <taxon>Bacteria</taxon>
        <taxon>Pseudomonadati</taxon>
        <taxon>Pseudomonadota</taxon>
        <taxon>Betaproteobacteria</taxon>
        <taxon>Nitrosomonadales</taxon>
        <taxon>Sulfuricellaceae</taxon>
        <taxon>Sulfuriferula</taxon>
    </lineage>
</organism>
<proteinExistence type="predicted"/>
<evidence type="ECO:0000256" key="3">
    <source>
        <dbReference type="ARBA" id="ARBA00022692"/>
    </source>
</evidence>